<feature type="compositionally biased region" description="Basic and acidic residues" evidence="2">
    <location>
        <begin position="1"/>
        <end position="71"/>
    </location>
</feature>
<feature type="region of interest" description="Disordered" evidence="2">
    <location>
        <begin position="1"/>
        <end position="99"/>
    </location>
</feature>
<dbReference type="SUPFAM" id="SSF52540">
    <property type="entry name" value="P-loop containing nucleoside triphosphate hydrolases"/>
    <property type="match status" value="1"/>
</dbReference>
<comment type="similarity">
    <text evidence="1">Belongs to the TRAFAC class TrmE-Era-EngA-EngB-Septin-like GTPase superfamily. Septin GTPase family.</text>
</comment>
<feature type="domain" description="Septin-type G" evidence="3">
    <location>
        <begin position="148"/>
        <end position="426"/>
    </location>
</feature>
<reference evidence="4 5" key="1">
    <citation type="journal article" date="2024" name="Nat. Commun.">
        <title>Phylogenomics reveals the evolutionary origins of lichenization in chlorophyte algae.</title>
        <authorList>
            <person name="Puginier C."/>
            <person name="Libourel C."/>
            <person name="Otte J."/>
            <person name="Skaloud P."/>
            <person name="Haon M."/>
            <person name="Grisel S."/>
            <person name="Petersen M."/>
            <person name="Berrin J.G."/>
            <person name="Delaux P.M."/>
            <person name="Dal Grande F."/>
            <person name="Keller J."/>
        </authorList>
    </citation>
    <scope>NUCLEOTIDE SEQUENCE [LARGE SCALE GENOMIC DNA]</scope>
    <source>
        <strain evidence="4 5">SAG 216-7</strain>
    </source>
</reference>
<dbReference type="InterPro" id="IPR027417">
    <property type="entry name" value="P-loop_NTPase"/>
</dbReference>
<dbReference type="EMBL" id="JALJOT010000001">
    <property type="protein sequence ID" value="KAK9918359.1"/>
    <property type="molecule type" value="Genomic_DNA"/>
</dbReference>
<organism evidence="4 5">
    <name type="scientific">Coccomyxa subellipsoidea</name>
    <dbReference type="NCBI Taxonomy" id="248742"/>
    <lineage>
        <taxon>Eukaryota</taxon>
        <taxon>Viridiplantae</taxon>
        <taxon>Chlorophyta</taxon>
        <taxon>core chlorophytes</taxon>
        <taxon>Trebouxiophyceae</taxon>
        <taxon>Trebouxiophyceae incertae sedis</taxon>
        <taxon>Coccomyxaceae</taxon>
        <taxon>Coccomyxa</taxon>
    </lineage>
</organism>
<proteinExistence type="inferred from homology"/>
<evidence type="ECO:0000256" key="1">
    <source>
        <dbReference type="RuleBase" id="RU004560"/>
    </source>
</evidence>
<comment type="caution">
    <text evidence="4">The sequence shown here is derived from an EMBL/GenBank/DDBJ whole genome shotgun (WGS) entry which is preliminary data.</text>
</comment>
<dbReference type="PROSITE" id="PS51719">
    <property type="entry name" value="G_SEPTIN"/>
    <property type="match status" value="1"/>
</dbReference>
<protein>
    <recommendedName>
        <fullName evidence="3">Septin-type G domain-containing protein</fullName>
    </recommendedName>
</protein>
<dbReference type="Gene3D" id="3.40.50.300">
    <property type="entry name" value="P-loop containing nucleotide triphosphate hydrolases"/>
    <property type="match status" value="1"/>
</dbReference>
<evidence type="ECO:0000259" key="3">
    <source>
        <dbReference type="PROSITE" id="PS51719"/>
    </source>
</evidence>
<evidence type="ECO:0000313" key="4">
    <source>
        <dbReference type="EMBL" id="KAK9918359.1"/>
    </source>
</evidence>
<name>A0ABR2Z368_9CHLO</name>
<gene>
    <name evidence="4" type="ORF">WJX75_003494</name>
</gene>
<keyword evidence="1" id="KW-0547">Nucleotide-binding</keyword>
<dbReference type="PANTHER" id="PTHR18884">
    <property type="entry name" value="SEPTIN"/>
    <property type="match status" value="1"/>
</dbReference>
<feature type="compositionally biased region" description="Polar residues" evidence="2">
    <location>
        <begin position="84"/>
        <end position="93"/>
    </location>
</feature>
<dbReference type="Pfam" id="PF00735">
    <property type="entry name" value="Septin"/>
    <property type="match status" value="1"/>
</dbReference>
<evidence type="ECO:0000313" key="5">
    <source>
        <dbReference type="Proteomes" id="UP001491310"/>
    </source>
</evidence>
<accession>A0ABR2Z368</accession>
<dbReference type="Proteomes" id="UP001491310">
    <property type="component" value="Unassembled WGS sequence"/>
</dbReference>
<evidence type="ECO:0000256" key="2">
    <source>
        <dbReference type="SAM" id="MobiDB-lite"/>
    </source>
</evidence>
<sequence length="609" mass="67376">MAEVAHDASDRWEASSDRQGGKTNESTRDQHDDSRSQHNGHGSESEFRTTVKAQEQRRVFDEPENRRRNDDQSSIASFEHGHGTPSSAGPTVTQDDDPTTHEVRYTAEVGREVEGAGGKSLLMAASPQLAQDVRAAFAGVPRVKPQWSDRHLKILIVGESGLGKTTFIKNLLAPYAQDPDVKVNNVAGHEALKTFIETPEKMSTTVLVNDHNSLTSFHYRVQETPGYNALEECREPILEYIKHQNSEHIEREQDAKRANPLTKFTDSRVDVALFFIPPHRLRPIDVDFMAQLADLVPVVPVLAKADSMTVEELRDFRRHVQEQLAHAGKARKKDLLHAFSEEALDAAGARRDAPPFAIVSSTTMDLSVGRFWPVRKYPWGTCEALSSVHSDVGALKRLLFEEGYEELKGATEERYYHYRSQQLLNLDDPTLPVRRGTLAEHLYRAVAKPKSGEQQRIRKALGKGLKYAVGGAVFYFGVALVLGGKSRVREDFEKLQEKGGEAAQWTAQRAGEAGGVIADKAADAGGVILDKANDVAEVTKDKVVDASATAKDFTVRKGKEVGSAAAEKAGQVKEAVQEKLMSEEELEAKRREEAKKKRWGPFGIFPGGK</sequence>
<keyword evidence="5" id="KW-1185">Reference proteome</keyword>
<dbReference type="InterPro" id="IPR030379">
    <property type="entry name" value="G_SEPTIN_dom"/>
</dbReference>
<keyword evidence="1" id="KW-0342">GTP-binding</keyword>